<name>A0A1Y1UAP9_9TREE</name>
<dbReference type="Pfam" id="PF00076">
    <property type="entry name" value="RRM_1"/>
    <property type="match status" value="1"/>
</dbReference>
<evidence type="ECO:0000256" key="3">
    <source>
        <dbReference type="ARBA" id="ARBA00022490"/>
    </source>
</evidence>
<dbReference type="RefSeq" id="XP_021868433.1">
    <property type="nucleotide sequence ID" value="XM_022016943.1"/>
</dbReference>
<reference evidence="9 10" key="1">
    <citation type="submission" date="2017-03" db="EMBL/GenBank/DDBJ databases">
        <title>Widespread Adenine N6-methylation of Active Genes in Fungi.</title>
        <authorList>
            <consortium name="DOE Joint Genome Institute"/>
            <person name="Mondo S.J."/>
            <person name="Dannebaum R.O."/>
            <person name="Kuo R.C."/>
            <person name="Louie K.B."/>
            <person name="Bewick A.J."/>
            <person name="Labutti K."/>
            <person name="Haridas S."/>
            <person name="Kuo A."/>
            <person name="Salamov A."/>
            <person name="Ahrendt S.R."/>
            <person name="Lau R."/>
            <person name="Bowen B.P."/>
            <person name="Lipzen A."/>
            <person name="Sullivan W."/>
            <person name="Andreopoulos W.B."/>
            <person name="Clum A."/>
            <person name="Lindquist E."/>
            <person name="Daum C."/>
            <person name="Northen T.R."/>
            <person name="Ramamoorthy G."/>
            <person name="Schmitz R.J."/>
            <person name="Gryganskyi A."/>
            <person name="Culley D."/>
            <person name="Magnuson J."/>
            <person name="James T.Y."/>
            <person name="O'Malley M.A."/>
            <person name="Stajich J.E."/>
            <person name="Spatafora J.W."/>
            <person name="Visel A."/>
            <person name="Grigoriev I.V."/>
        </authorList>
    </citation>
    <scope>NUCLEOTIDE SEQUENCE [LARGE SCALE GENOMIC DNA]</scope>
    <source>
        <strain evidence="9 10">NRRL Y-17943</strain>
    </source>
</reference>
<evidence type="ECO:0000259" key="8">
    <source>
        <dbReference type="PROSITE" id="PS50102"/>
    </source>
</evidence>
<dbReference type="OrthoDB" id="15688at2759"/>
<dbReference type="GO" id="GO:0003729">
    <property type="term" value="F:mRNA binding"/>
    <property type="evidence" value="ECO:0007669"/>
    <property type="project" value="InterPro"/>
</dbReference>
<comment type="caution">
    <text evidence="9">The sequence shown here is derived from an EMBL/GenBank/DDBJ whole genome shotgun (WGS) entry which is preliminary data.</text>
</comment>
<feature type="domain" description="RRM" evidence="8">
    <location>
        <begin position="28"/>
        <end position="106"/>
    </location>
</feature>
<dbReference type="FunCoup" id="A0A1Y1UAP9">
    <property type="interactions" value="740"/>
</dbReference>
<evidence type="ECO:0000313" key="9">
    <source>
        <dbReference type="EMBL" id="ORX34155.1"/>
    </source>
</evidence>
<accession>A0A1Y1UAP9</accession>
<dbReference type="GeneID" id="33558752"/>
<dbReference type="InterPro" id="IPR035979">
    <property type="entry name" value="RBD_domain_sf"/>
</dbReference>
<dbReference type="InterPro" id="IPR033744">
    <property type="entry name" value="RRM_RBM8"/>
</dbReference>
<dbReference type="Proteomes" id="UP000193218">
    <property type="component" value="Unassembled WGS sequence"/>
</dbReference>
<gene>
    <name evidence="9" type="ORF">BD324DRAFT_636871</name>
</gene>
<dbReference type="GO" id="GO:0006396">
    <property type="term" value="P:RNA processing"/>
    <property type="evidence" value="ECO:0007669"/>
    <property type="project" value="InterPro"/>
</dbReference>
<dbReference type="PANTHER" id="PTHR45894">
    <property type="entry name" value="RNA-BINDING PROTEIN 8A"/>
    <property type="match status" value="1"/>
</dbReference>
<evidence type="ECO:0000256" key="5">
    <source>
        <dbReference type="ARBA" id="ARBA00023242"/>
    </source>
</evidence>
<comment type="subcellular location">
    <subcellularLocation>
        <location evidence="2">Cytoplasm</location>
    </subcellularLocation>
    <subcellularLocation>
        <location evidence="1">Nucleus</location>
    </subcellularLocation>
</comment>
<organism evidence="9 10">
    <name type="scientific">Kockovaella imperatae</name>
    <dbReference type="NCBI Taxonomy" id="4999"/>
    <lineage>
        <taxon>Eukaryota</taxon>
        <taxon>Fungi</taxon>
        <taxon>Dikarya</taxon>
        <taxon>Basidiomycota</taxon>
        <taxon>Agaricomycotina</taxon>
        <taxon>Tremellomycetes</taxon>
        <taxon>Tremellales</taxon>
        <taxon>Cuniculitremaceae</taxon>
        <taxon>Kockovaella</taxon>
    </lineage>
</organism>
<keyword evidence="3" id="KW-0963">Cytoplasm</keyword>
<dbReference type="InParanoid" id="A0A1Y1UAP9"/>
<proteinExistence type="predicted"/>
<dbReference type="InterPro" id="IPR000504">
    <property type="entry name" value="RRM_dom"/>
</dbReference>
<feature type="region of interest" description="Disordered" evidence="7">
    <location>
        <begin position="105"/>
        <end position="139"/>
    </location>
</feature>
<sequence>MADVDMAADGHANGSSSGDWAARSVEGWIIIVTGLNEETTEEDLQDLFADYGEVKNLSMALNRRTGYVMGYALIEYANRDEAEKAIKGTNNTEFLEKTIKTDFAFSKGSAGGRKGGAAGAGGAGGRRTGRDRSVSPSRR</sequence>
<dbReference type="Gene3D" id="3.30.70.330">
    <property type="match status" value="1"/>
</dbReference>
<feature type="compositionally biased region" description="Gly residues" evidence="7">
    <location>
        <begin position="109"/>
        <end position="126"/>
    </location>
</feature>
<evidence type="ECO:0000256" key="6">
    <source>
        <dbReference type="PROSITE-ProRule" id="PRU00176"/>
    </source>
</evidence>
<dbReference type="PROSITE" id="PS50102">
    <property type="entry name" value="RRM"/>
    <property type="match status" value="1"/>
</dbReference>
<dbReference type="EMBL" id="NBSH01000015">
    <property type="protein sequence ID" value="ORX34155.1"/>
    <property type="molecule type" value="Genomic_DNA"/>
</dbReference>
<dbReference type="PRINTS" id="PR01738">
    <property type="entry name" value="RNABINDINGM8"/>
</dbReference>
<evidence type="ECO:0000256" key="2">
    <source>
        <dbReference type="ARBA" id="ARBA00004496"/>
    </source>
</evidence>
<evidence type="ECO:0000256" key="7">
    <source>
        <dbReference type="SAM" id="MobiDB-lite"/>
    </source>
</evidence>
<evidence type="ECO:0000313" key="10">
    <source>
        <dbReference type="Proteomes" id="UP000193218"/>
    </source>
</evidence>
<dbReference type="SUPFAM" id="SSF54928">
    <property type="entry name" value="RNA-binding domain, RBD"/>
    <property type="match status" value="1"/>
</dbReference>
<dbReference type="InterPro" id="IPR012677">
    <property type="entry name" value="Nucleotide-bd_a/b_plait_sf"/>
</dbReference>
<dbReference type="SMART" id="SM00360">
    <property type="entry name" value="RRM"/>
    <property type="match status" value="1"/>
</dbReference>
<dbReference type="AlphaFoldDB" id="A0A1Y1UAP9"/>
<dbReference type="CDD" id="cd12324">
    <property type="entry name" value="RRM_RBM8"/>
    <property type="match status" value="1"/>
</dbReference>
<dbReference type="GO" id="GO:0005737">
    <property type="term" value="C:cytoplasm"/>
    <property type="evidence" value="ECO:0007669"/>
    <property type="project" value="UniProtKB-SubCell"/>
</dbReference>
<dbReference type="GO" id="GO:0005634">
    <property type="term" value="C:nucleus"/>
    <property type="evidence" value="ECO:0007669"/>
    <property type="project" value="UniProtKB-SubCell"/>
</dbReference>
<dbReference type="STRING" id="4999.A0A1Y1UAP9"/>
<evidence type="ECO:0000256" key="4">
    <source>
        <dbReference type="ARBA" id="ARBA00022884"/>
    </source>
</evidence>
<dbReference type="InterPro" id="IPR008111">
    <property type="entry name" value="RNA-bd_8"/>
</dbReference>
<keyword evidence="4 6" id="KW-0694">RNA-binding</keyword>
<evidence type="ECO:0000256" key="1">
    <source>
        <dbReference type="ARBA" id="ARBA00004123"/>
    </source>
</evidence>
<keyword evidence="5" id="KW-0539">Nucleus</keyword>
<keyword evidence="10" id="KW-1185">Reference proteome</keyword>
<protein>
    <recommendedName>
        <fullName evidence="8">RRM domain-containing protein</fullName>
    </recommendedName>
</protein>